<evidence type="ECO:0000313" key="1">
    <source>
        <dbReference type="EMBL" id="XCO75446.1"/>
    </source>
</evidence>
<accession>A0AAU8MV06</accession>
<proteinExistence type="predicted"/>
<organism evidence="1">
    <name type="scientific">Lysobacter firmicutimachus</name>
    <dbReference type="NCBI Taxonomy" id="1792846"/>
    <lineage>
        <taxon>Bacteria</taxon>
        <taxon>Pseudomonadati</taxon>
        <taxon>Pseudomonadota</taxon>
        <taxon>Gammaproteobacteria</taxon>
        <taxon>Lysobacterales</taxon>
        <taxon>Lysobacteraceae</taxon>
        <taxon>Lysobacter</taxon>
    </lineage>
</organism>
<dbReference type="AlphaFoldDB" id="A0AAU8MV06"/>
<reference evidence="1" key="1">
    <citation type="submission" date="2024-06" db="EMBL/GenBank/DDBJ databases">
        <authorList>
            <person name="Li S."/>
        </authorList>
    </citation>
    <scope>NUCLEOTIDE SEQUENCE</scope>
    <source>
        <strain evidence="1">SR10</strain>
    </source>
</reference>
<sequence length="303" mass="34021">MLNRVIRWFELEPVGTLLSYDPDAMAPFVKAGALTGPKRTRYADCRVCNASVPVQVYSWGEHLVRCARCGGQVDFDMEFHSVTAKLPWLADSLAAQIDASLQPAVNLIENRLWRLSEATSATTAVYLLRATLTLDVAPILTALNADFDDGRRLVITTSPFRDMPDPTADTTFLPLDEVAHMEPEGIRLQARSLLPHLLNQAPLWFELPPPFNRLTLGGETLALRRRQPEFMRHLKLAHAAGQKKTSWRALLKRAGYPAVYTSLAQVFPNEIFRFIDTSKDDVWVRKVPLPKSRAGPEPHRSSQ</sequence>
<dbReference type="EMBL" id="CP159925">
    <property type="protein sequence ID" value="XCO75446.1"/>
    <property type="molecule type" value="Genomic_DNA"/>
</dbReference>
<name>A0AAU8MV06_9GAMM</name>
<gene>
    <name evidence="1" type="ORF">ABU614_01195</name>
</gene>
<dbReference type="RefSeq" id="WP_363798478.1">
    <property type="nucleotide sequence ID" value="NZ_CP159925.1"/>
</dbReference>
<protein>
    <submittedName>
        <fullName evidence="1">Uncharacterized protein</fullName>
    </submittedName>
</protein>